<dbReference type="OrthoDB" id="1411133at2"/>
<dbReference type="Gene3D" id="2.60.40.1180">
    <property type="entry name" value="Golgi alpha-mannosidase II"/>
    <property type="match status" value="1"/>
</dbReference>
<dbReference type="KEGG" id="pnd:Pla175_04620"/>
<organism evidence="1 2">
    <name type="scientific">Pirellulimonas nuda</name>
    <dbReference type="NCBI Taxonomy" id="2528009"/>
    <lineage>
        <taxon>Bacteria</taxon>
        <taxon>Pseudomonadati</taxon>
        <taxon>Planctomycetota</taxon>
        <taxon>Planctomycetia</taxon>
        <taxon>Pirellulales</taxon>
        <taxon>Lacipirellulaceae</taxon>
        <taxon>Pirellulimonas</taxon>
    </lineage>
</organism>
<dbReference type="SUPFAM" id="SSF51445">
    <property type="entry name" value="(Trans)glycosidases"/>
    <property type="match status" value="1"/>
</dbReference>
<dbReference type="RefSeq" id="WP_145280955.1">
    <property type="nucleotide sequence ID" value="NZ_CP036291.1"/>
</dbReference>
<evidence type="ECO:0008006" key="3">
    <source>
        <dbReference type="Google" id="ProtNLM"/>
    </source>
</evidence>
<sequence length="563" mass="60638">MKESIRSRFIAARLLGLVVLGGLVLGLGAGDCLAVTINPYQAVGPVVDRWAWDLKGAVGRTNTPAEAHALYGAVNANMVRIPIFAEAHFADGTVDQSKYNTLIDSINQIKLVNPNVQVFASLKLLGGDTFIGPASDPDWITQAGFGFSQQNGSIFGNTVIRPNPEHYAELVADYFDYMRTQGVEIDFVGLNNETQNALTSDRYISAYDRLNTKLDARGFDTDALKFIGSDSYGPNENISFLNALSSAGRLDTIDIVGSHQYSTVSGHTSDNWNTMSNISGGKEMWHTEVHMNPANSNNGSPPEDNITRMRKGMAVLFSANIEGVSSFTWWGDGQNQSNIDTTLKRELINSMIGGLPVETLSPDYPGNGSPDFNELDPDREATLYQAYKQGTKVTLWLANPGDAQNNLPVNLSIGKIRSGSLAGEYWSGPGNSVTGGNSGALAASLSADGLSFTIGSLPFNSIAMVTFDLLLGGDLNQDGQLNQLDIDQFLLGWRQRSPLGDLNNDLTTDRNDWFLLRTAFLEQGQAISAAGLGIAVPEPGALTTLLLVVATLRHRRPPASDGR</sequence>
<accession>A0A518D6K2</accession>
<dbReference type="InterPro" id="IPR013780">
    <property type="entry name" value="Glyco_hydro_b"/>
</dbReference>
<dbReference type="EMBL" id="CP036291">
    <property type="protein sequence ID" value="QDU87107.1"/>
    <property type="molecule type" value="Genomic_DNA"/>
</dbReference>
<protein>
    <recommendedName>
        <fullName evidence="3">Dockerin domain-containing protein</fullName>
    </recommendedName>
</protein>
<dbReference type="Proteomes" id="UP000317429">
    <property type="component" value="Chromosome"/>
</dbReference>
<keyword evidence="2" id="KW-1185">Reference proteome</keyword>
<evidence type="ECO:0000313" key="2">
    <source>
        <dbReference type="Proteomes" id="UP000317429"/>
    </source>
</evidence>
<dbReference type="AlphaFoldDB" id="A0A518D6K2"/>
<gene>
    <name evidence="1" type="ORF">Pla175_04620</name>
</gene>
<reference evidence="1 2" key="1">
    <citation type="submission" date="2019-02" db="EMBL/GenBank/DDBJ databases">
        <title>Deep-cultivation of Planctomycetes and their phenomic and genomic characterization uncovers novel biology.</title>
        <authorList>
            <person name="Wiegand S."/>
            <person name="Jogler M."/>
            <person name="Boedeker C."/>
            <person name="Pinto D."/>
            <person name="Vollmers J."/>
            <person name="Rivas-Marin E."/>
            <person name="Kohn T."/>
            <person name="Peeters S.H."/>
            <person name="Heuer A."/>
            <person name="Rast P."/>
            <person name="Oberbeckmann S."/>
            <person name="Bunk B."/>
            <person name="Jeske O."/>
            <person name="Meyerdierks A."/>
            <person name="Storesund J.E."/>
            <person name="Kallscheuer N."/>
            <person name="Luecker S."/>
            <person name="Lage O.M."/>
            <person name="Pohl T."/>
            <person name="Merkel B.J."/>
            <person name="Hornburger P."/>
            <person name="Mueller R.-W."/>
            <person name="Bruemmer F."/>
            <person name="Labrenz M."/>
            <person name="Spormann A.M."/>
            <person name="Op den Camp H."/>
            <person name="Overmann J."/>
            <person name="Amann R."/>
            <person name="Jetten M.S.M."/>
            <person name="Mascher T."/>
            <person name="Medema M.H."/>
            <person name="Devos D.P."/>
            <person name="Kaster A.-K."/>
            <person name="Ovreas L."/>
            <person name="Rohde M."/>
            <person name="Galperin M.Y."/>
            <person name="Jogler C."/>
        </authorList>
    </citation>
    <scope>NUCLEOTIDE SEQUENCE [LARGE SCALE GENOMIC DNA]</scope>
    <source>
        <strain evidence="1 2">Pla175</strain>
    </source>
</reference>
<evidence type="ECO:0000313" key="1">
    <source>
        <dbReference type="EMBL" id="QDU87107.1"/>
    </source>
</evidence>
<dbReference type="InterPro" id="IPR017853">
    <property type="entry name" value="GH"/>
</dbReference>
<dbReference type="Gene3D" id="3.20.20.80">
    <property type="entry name" value="Glycosidases"/>
    <property type="match status" value="1"/>
</dbReference>
<proteinExistence type="predicted"/>
<name>A0A518D6K2_9BACT</name>